<reference evidence="1 2" key="1">
    <citation type="submission" date="2017-10" db="EMBL/GenBank/DDBJ databases">
        <title>Antibacterial composition for extension of chilled fish shelf life and decreasing of risk of food-borne infections, bacteriophage strains for its preparation.</title>
        <authorList>
            <person name="Zulkarneev E.R."/>
            <person name="Aleshkin A.V."/>
            <person name="Rubalsky O.V."/>
            <person name="Kiseleva I.A."/>
            <person name="Rubalskii E.O."/>
            <person name="Lebedev S.N."/>
        </authorList>
    </citation>
    <scope>NUCLEOTIDE SEQUENCE [LARGE SCALE GENOMIC DNA]</scope>
</reference>
<accession>A0A2H4YH10</accession>
<dbReference type="Proteomes" id="UP000241480">
    <property type="component" value="Segment"/>
</dbReference>
<dbReference type="EMBL" id="MG250486">
    <property type="protein sequence ID" value="AUE23458.1"/>
    <property type="molecule type" value="Genomic_DNA"/>
</dbReference>
<proteinExistence type="predicted"/>
<organism evidence="1 2">
    <name type="scientific">Raoultella phage Ro1</name>
    <dbReference type="NCBI Taxonomy" id="2053702"/>
    <lineage>
        <taxon>Viruses</taxon>
        <taxon>Duplodnaviria</taxon>
        <taxon>Heunggongvirae</taxon>
        <taxon>Uroviricota</taxon>
        <taxon>Caudoviricetes</taxon>
        <taxon>Vequintavirinae</taxon>
        <taxon>Mydovirus</taxon>
        <taxon>Mydovirus Ro1</taxon>
    </lineage>
</organism>
<gene>
    <name evidence="1" type="ORF">Ro1_00253</name>
</gene>
<evidence type="ECO:0000313" key="2">
    <source>
        <dbReference type="Proteomes" id="UP000241480"/>
    </source>
</evidence>
<evidence type="ECO:0008006" key="3">
    <source>
        <dbReference type="Google" id="ProtNLM"/>
    </source>
</evidence>
<keyword evidence="2" id="KW-1185">Reference proteome</keyword>
<protein>
    <recommendedName>
        <fullName evidence="3">DNA binding protein</fullName>
    </recommendedName>
</protein>
<evidence type="ECO:0000313" key="1">
    <source>
        <dbReference type="EMBL" id="AUE23458.1"/>
    </source>
</evidence>
<sequence>MTNKCGMGINDADYPVTKSVTIEGKKVTLWRCPYHTLWRSMLERGISKKFKNRRKTYADVYICEEWLVFSRFKKWVQSQPCHEAWLNGEGLDLDKDLLVEGNRVYGPDTCVFVPKKLNSLLVNCSISKNGLPMGVSLDRGLYRAQTSSKTLGRFSTPLEAHKAWLLAKSKLLAEMVEDYEGKDYANPELVARLKGIAYKMRQDAATV</sequence>
<name>A0A2H4YH10_9CAUD</name>